<keyword evidence="2" id="KW-1185">Reference proteome</keyword>
<accession>A0ACB7SNW6</accession>
<sequence>MKVALLILAALSACSAQNSTKLGDAVNCLGLRLLPLMPRSEATPNVFYSPYSLSTAMAMVYAGSRGSTQSELHSILGYTSAGIAKDRVLEEYRDFAINLLALSHQMLSTMNAAAYSHSLPLRRSYAEALKHAFNARVHAVDFENNASAVIDDIDRWIYQNTRGYIKRLLDSPFPPSAKLVFFSIIHFKGVWETRFERSKTKKESFYNYGSSRVMVDMMHGRMIAYNGYSTELSSTILDLPFEGGEYSMAIILPSHRTGIKKLRHLSLASLQDALKNLVPSVVNVHLPRFNFATRYFLRKEFAKLGVTRIFDPRKADLSGITGNTCAKVDVDEVVHKAIIHVNESGTTEAAAAGMIIARPRTVPRVFRARHPFLFLIRKRHDNSILFIGEVNKL</sequence>
<protein>
    <submittedName>
        <fullName evidence="1">Uncharacterized protein</fullName>
    </submittedName>
</protein>
<organism evidence="1 2">
    <name type="scientific">Hyalomma asiaticum</name>
    <name type="common">Tick</name>
    <dbReference type="NCBI Taxonomy" id="266040"/>
    <lineage>
        <taxon>Eukaryota</taxon>
        <taxon>Metazoa</taxon>
        <taxon>Ecdysozoa</taxon>
        <taxon>Arthropoda</taxon>
        <taxon>Chelicerata</taxon>
        <taxon>Arachnida</taxon>
        <taxon>Acari</taxon>
        <taxon>Parasitiformes</taxon>
        <taxon>Ixodida</taxon>
        <taxon>Ixodoidea</taxon>
        <taxon>Ixodidae</taxon>
        <taxon>Hyalomminae</taxon>
        <taxon>Hyalomma</taxon>
    </lineage>
</organism>
<comment type="caution">
    <text evidence="1">The sequence shown here is derived from an EMBL/GenBank/DDBJ whole genome shotgun (WGS) entry which is preliminary data.</text>
</comment>
<gene>
    <name evidence="1" type="ORF">HPB50_024065</name>
</gene>
<dbReference type="Proteomes" id="UP000821845">
    <property type="component" value="Chromosome 3"/>
</dbReference>
<evidence type="ECO:0000313" key="1">
    <source>
        <dbReference type="EMBL" id="KAH6936902.1"/>
    </source>
</evidence>
<dbReference type="EMBL" id="CM023483">
    <property type="protein sequence ID" value="KAH6936902.1"/>
    <property type="molecule type" value="Genomic_DNA"/>
</dbReference>
<name>A0ACB7SNW6_HYAAI</name>
<evidence type="ECO:0000313" key="2">
    <source>
        <dbReference type="Proteomes" id="UP000821845"/>
    </source>
</evidence>
<reference evidence="1" key="1">
    <citation type="submission" date="2020-05" db="EMBL/GenBank/DDBJ databases">
        <title>Large-scale comparative analyses of tick genomes elucidate their genetic diversity and vector capacities.</title>
        <authorList>
            <person name="Jia N."/>
            <person name="Wang J."/>
            <person name="Shi W."/>
            <person name="Du L."/>
            <person name="Sun Y."/>
            <person name="Zhan W."/>
            <person name="Jiang J."/>
            <person name="Wang Q."/>
            <person name="Zhang B."/>
            <person name="Ji P."/>
            <person name="Sakyi L.B."/>
            <person name="Cui X."/>
            <person name="Yuan T."/>
            <person name="Jiang B."/>
            <person name="Yang W."/>
            <person name="Lam T.T.-Y."/>
            <person name="Chang Q."/>
            <person name="Ding S."/>
            <person name="Wang X."/>
            <person name="Zhu J."/>
            <person name="Ruan X."/>
            <person name="Zhao L."/>
            <person name="Wei J."/>
            <person name="Que T."/>
            <person name="Du C."/>
            <person name="Cheng J."/>
            <person name="Dai P."/>
            <person name="Han X."/>
            <person name="Huang E."/>
            <person name="Gao Y."/>
            <person name="Liu J."/>
            <person name="Shao H."/>
            <person name="Ye R."/>
            <person name="Li L."/>
            <person name="Wei W."/>
            <person name="Wang X."/>
            <person name="Wang C."/>
            <person name="Yang T."/>
            <person name="Huo Q."/>
            <person name="Li W."/>
            <person name="Guo W."/>
            <person name="Chen H."/>
            <person name="Zhou L."/>
            <person name="Ni X."/>
            <person name="Tian J."/>
            <person name="Zhou Y."/>
            <person name="Sheng Y."/>
            <person name="Liu T."/>
            <person name="Pan Y."/>
            <person name="Xia L."/>
            <person name="Li J."/>
            <person name="Zhao F."/>
            <person name="Cao W."/>
        </authorList>
    </citation>
    <scope>NUCLEOTIDE SEQUENCE</scope>
    <source>
        <strain evidence="1">Hyas-2018</strain>
    </source>
</reference>
<proteinExistence type="predicted"/>